<feature type="compositionally biased region" description="Basic and acidic residues" evidence="5">
    <location>
        <begin position="1"/>
        <end position="10"/>
    </location>
</feature>
<dbReference type="Pfam" id="PF18884">
    <property type="entry name" value="TSP3_bac"/>
    <property type="match status" value="2"/>
</dbReference>
<proteinExistence type="predicted"/>
<evidence type="ECO:0000256" key="5">
    <source>
        <dbReference type="SAM" id="MobiDB-lite"/>
    </source>
</evidence>
<evidence type="ECO:0000256" key="2">
    <source>
        <dbReference type="ARBA" id="ARBA00022525"/>
    </source>
</evidence>
<dbReference type="Proteomes" id="UP000314170">
    <property type="component" value="Unassembled WGS sequence"/>
</dbReference>
<evidence type="ECO:0000313" key="7">
    <source>
        <dbReference type="EMBL" id="CDL73787.1"/>
    </source>
</evidence>
<evidence type="ECO:0000256" key="4">
    <source>
        <dbReference type="ARBA" id="ARBA00022837"/>
    </source>
</evidence>
<dbReference type="AlphaFoldDB" id="A0A060QS17"/>
<dbReference type="EMBL" id="CABBZR010000003">
    <property type="protein sequence ID" value="VSJ51527.1"/>
    <property type="molecule type" value="Genomic_DNA"/>
</dbReference>
<evidence type="ECO:0000313" key="9">
    <source>
        <dbReference type="Proteomes" id="UP000314170"/>
    </source>
</evidence>
<feature type="compositionally biased region" description="Basic and acidic residues" evidence="5">
    <location>
        <begin position="29"/>
        <end position="39"/>
    </location>
</feature>
<dbReference type="EMBL" id="HG799492">
    <property type="protein sequence ID" value="CDL73787.1"/>
    <property type="molecule type" value="Genomic_DNA"/>
</dbReference>
<reference evidence="8 9" key="3">
    <citation type="submission" date="2019-04" db="EMBL/GenBank/DDBJ databases">
        <authorList>
            <consortium name="Pathogen Informatics"/>
        </authorList>
    </citation>
    <scope>NUCLEOTIDE SEQUENCE [LARGE SCALE GENOMIC DNA]</scope>
    <source>
        <strain evidence="8 9">GPSC38</strain>
    </source>
</reference>
<evidence type="ECO:0000313" key="8">
    <source>
        <dbReference type="EMBL" id="VSJ51527.1"/>
    </source>
</evidence>
<comment type="subcellular location">
    <subcellularLocation>
        <location evidence="1">Secreted</location>
    </subcellularLocation>
</comment>
<accession>A0A060QS17</accession>
<protein>
    <submittedName>
        <fullName evidence="8">OmpA domain-containing protein</fullName>
    </submittedName>
</protein>
<evidence type="ECO:0000256" key="1">
    <source>
        <dbReference type="ARBA" id="ARBA00004613"/>
    </source>
</evidence>
<keyword evidence="4" id="KW-0106">Calcium</keyword>
<keyword evidence="2" id="KW-0964">Secreted</keyword>
<gene>
    <name evidence="8" type="ORF">SAMEA104154639_00718</name>
</gene>
<keyword evidence="3" id="KW-0732">Signal</keyword>
<dbReference type="EMBL" id="HG799491">
    <property type="protein sequence ID" value="CDL73719.1"/>
    <property type="molecule type" value="Genomic_DNA"/>
</dbReference>
<evidence type="ECO:0000313" key="6">
    <source>
        <dbReference type="EMBL" id="CDL73719.1"/>
    </source>
</evidence>
<evidence type="ECO:0000256" key="3">
    <source>
        <dbReference type="ARBA" id="ARBA00022729"/>
    </source>
</evidence>
<organism evidence="6">
    <name type="scientific">Streptococcus pneumoniae</name>
    <dbReference type="NCBI Taxonomy" id="1313"/>
    <lineage>
        <taxon>Bacteria</taxon>
        <taxon>Bacillati</taxon>
        <taxon>Bacillota</taxon>
        <taxon>Bacilli</taxon>
        <taxon>Lactobacillales</taxon>
        <taxon>Streptococcaceae</taxon>
        <taxon>Streptococcus</taxon>
    </lineage>
</organism>
<sequence length="136" mass="15468">MEAIYQRDSDQDGLTDAQEFALGTNPLRADSDGDGRSDLVEIEEGTNPLEKDLQDIDQTSITEPSSVFMEMKQKISDMMESHYKEFIQALISIETGIENQQDLEDLYTYYMRTDAVSLLSSDLEISPQEVEMEIEL</sequence>
<name>A0A060QS17_STREE</name>
<reference evidence="6" key="1">
    <citation type="submission" date="2013-12" db="EMBL/GenBank/DDBJ databases">
        <authorList>
            <person name="Croucher N."/>
        </authorList>
    </citation>
    <scope>NUCLEOTIDE SEQUENCE</scope>
    <source>
        <strain evidence="7">DC1738</strain>
        <strain evidence="6">DCC1902</strain>
    </source>
</reference>
<dbReference type="RefSeq" id="WP_000387504.1">
    <property type="nucleotide sequence ID" value="NZ_AP026920.1"/>
</dbReference>
<reference evidence="6" key="2">
    <citation type="journal article" date="2014" name="BMC Biol.">
        <title>Variable recombination dynamics during the emergence, transmission and 'disarming' of a multidrug-resistant pneumococcal clone.</title>
        <authorList>
            <person name="Croucher N.J."/>
            <person name="Hanage W.P."/>
            <person name="Harris S.R."/>
            <person name="McGee L."/>
            <person name="van der Linden M."/>
            <person name="de Lencastre H."/>
            <person name="Sa-Leao R."/>
            <person name="Song J.H."/>
            <person name="Ko K.S."/>
            <person name="Beall B."/>
            <person name="Klugman K.P."/>
            <person name="Parkhill J."/>
            <person name="Tomasz A."/>
            <person name="Kristinsson K.G."/>
            <person name="Bentley S.D."/>
        </authorList>
    </citation>
    <scope>NUCLEOTIDE SEQUENCE</scope>
    <source>
        <strain evidence="7">DC1738</strain>
        <strain evidence="6">DCC1902</strain>
    </source>
</reference>
<feature type="region of interest" description="Disordered" evidence="5">
    <location>
        <begin position="1"/>
        <end position="39"/>
    </location>
</feature>
<dbReference type="InterPro" id="IPR059100">
    <property type="entry name" value="TSP3_bac"/>
</dbReference>